<name>K0TFF3_THAOC</name>
<comment type="caution">
    <text evidence="1">The sequence shown here is derived from an EMBL/GenBank/DDBJ whole genome shotgun (WGS) entry which is preliminary data.</text>
</comment>
<organism evidence="1 2">
    <name type="scientific">Thalassiosira oceanica</name>
    <name type="common">Marine diatom</name>
    <dbReference type="NCBI Taxonomy" id="159749"/>
    <lineage>
        <taxon>Eukaryota</taxon>
        <taxon>Sar</taxon>
        <taxon>Stramenopiles</taxon>
        <taxon>Ochrophyta</taxon>
        <taxon>Bacillariophyta</taxon>
        <taxon>Coscinodiscophyceae</taxon>
        <taxon>Thalassiosirophycidae</taxon>
        <taxon>Thalassiosirales</taxon>
        <taxon>Thalassiosiraceae</taxon>
        <taxon>Thalassiosira</taxon>
    </lineage>
</organism>
<proteinExistence type="predicted"/>
<accession>K0TFF3</accession>
<reference evidence="1 2" key="1">
    <citation type="journal article" date="2012" name="Genome Biol.">
        <title>Genome and low-iron response of an oceanic diatom adapted to chronic iron limitation.</title>
        <authorList>
            <person name="Lommer M."/>
            <person name="Specht M."/>
            <person name="Roy A.S."/>
            <person name="Kraemer L."/>
            <person name="Andreson R."/>
            <person name="Gutowska M.A."/>
            <person name="Wolf J."/>
            <person name="Bergner S.V."/>
            <person name="Schilhabel M.B."/>
            <person name="Klostermeier U.C."/>
            <person name="Beiko R.G."/>
            <person name="Rosenstiel P."/>
            <person name="Hippler M."/>
            <person name="Laroche J."/>
        </authorList>
    </citation>
    <scope>NUCLEOTIDE SEQUENCE [LARGE SCALE GENOMIC DNA]</scope>
    <source>
        <strain evidence="1 2">CCMP1005</strain>
    </source>
</reference>
<keyword evidence="2" id="KW-1185">Reference proteome</keyword>
<evidence type="ECO:0000313" key="2">
    <source>
        <dbReference type="Proteomes" id="UP000266841"/>
    </source>
</evidence>
<protein>
    <submittedName>
        <fullName evidence="1">Uncharacterized protein</fullName>
    </submittedName>
</protein>
<dbReference type="Proteomes" id="UP000266841">
    <property type="component" value="Unassembled WGS sequence"/>
</dbReference>
<evidence type="ECO:0000313" key="1">
    <source>
        <dbReference type="EMBL" id="EJK77503.1"/>
    </source>
</evidence>
<dbReference type="AlphaFoldDB" id="K0TFF3"/>
<dbReference type="EMBL" id="AGNL01000786">
    <property type="protein sequence ID" value="EJK77503.1"/>
    <property type="molecule type" value="Genomic_DNA"/>
</dbReference>
<gene>
    <name evidence="1" type="ORF">THAOC_00663</name>
</gene>
<sequence>MSSHTLPNAVREMPFSADSVSDYTAMLADQAGFEFGYDLAIAPKLKCVTEPRVRSCLSHHEDTSTASDTLYRDERDTLGLDGLNQLVSGSVGQKPNGRCHLRKARGTPSMRGGSFVALRTELNLWERQKKEALKEQQKEVMDGMTASSTNLGRHVVDKLGTDELFDLPGELGIARLSGIRYSVLCRLKKNKVEFVKKDPGMIPDPFIRNTSTHLAKNDAYDRPKNE</sequence>